<feature type="domain" description="Aminoglycoside phosphotransferase" evidence="1">
    <location>
        <begin position="134"/>
        <end position="360"/>
    </location>
</feature>
<dbReference type="RefSeq" id="WP_136887362.1">
    <property type="nucleotide sequence ID" value="NZ_SUNI01000024.1"/>
</dbReference>
<evidence type="ECO:0000313" key="3">
    <source>
        <dbReference type="Proteomes" id="UP000309747"/>
    </source>
</evidence>
<evidence type="ECO:0000259" key="1">
    <source>
        <dbReference type="Pfam" id="PF01636"/>
    </source>
</evidence>
<evidence type="ECO:0000313" key="2">
    <source>
        <dbReference type="EMBL" id="TJZ89872.1"/>
    </source>
</evidence>
<dbReference type="SUPFAM" id="SSF56112">
    <property type="entry name" value="Protein kinase-like (PK-like)"/>
    <property type="match status" value="2"/>
</dbReference>
<dbReference type="InterPro" id="IPR002575">
    <property type="entry name" value="Aminoglycoside_PTrfase"/>
</dbReference>
<dbReference type="AlphaFoldDB" id="A0A4U0R6G7"/>
<feature type="domain" description="Aminoglycoside phosphotransferase" evidence="1">
    <location>
        <begin position="513"/>
        <end position="674"/>
    </location>
</feature>
<dbReference type="InterPro" id="IPR011009">
    <property type="entry name" value="Kinase-like_dom_sf"/>
</dbReference>
<dbReference type="Pfam" id="PF01636">
    <property type="entry name" value="APH"/>
    <property type="match status" value="2"/>
</dbReference>
<dbReference type="OrthoDB" id="581471at2"/>
<protein>
    <recommendedName>
        <fullName evidence="1">Aminoglycoside phosphotransferase domain-containing protein</fullName>
    </recommendedName>
</protein>
<accession>A0A4U0R6G7</accession>
<dbReference type="Proteomes" id="UP000309747">
    <property type="component" value="Unassembled WGS sequence"/>
</dbReference>
<proteinExistence type="predicted"/>
<organism evidence="2 3">
    <name type="scientific">Paracoccus gahaiensis</name>
    <dbReference type="NCBI Taxonomy" id="1706839"/>
    <lineage>
        <taxon>Bacteria</taxon>
        <taxon>Pseudomonadati</taxon>
        <taxon>Pseudomonadota</taxon>
        <taxon>Alphaproteobacteria</taxon>
        <taxon>Rhodobacterales</taxon>
        <taxon>Paracoccaceae</taxon>
        <taxon>Paracoccus</taxon>
    </lineage>
</organism>
<dbReference type="Gene3D" id="3.90.1200.10">
    <property type="match status" value="2"/>
</dbReference>
<dbReference type="EMBL" id="SUNI01000024">
    <property type="protein sequence ID" value="TJZ89872.1"/>
    <property type="molecule type" value="Genomic_DNA"/>
</dbReference>
<sequence length="727" mass="77147">MLSPADLRLCSRDPALPGLPLLLDAAAMAQALGCAALTPAYLRYKPGVSCTASFLTAEGQALAVHAYPADRYDEESRRPRWRRDPAVIRLPQHGAIAIPARLDRHLRGLDRLLDPDKGPRHLRRMARARLDLASCRMVLLRYKPGRRLVARIDLDGQPWAVLKVMGEADFDRALIGATAAMAQGQAPLLGADSRLRAILTAWIPGRPVCPEMTGHAPDPAVVAQIGAALAALHGDPFRPAADWSAEGDAEAVLTAAADLGALDPDLGARAGGLAADLAARLGRARVTPGLVHGDFSADQVVMAGDRPVILDWDNAGCGDPARDLGSFLARLDAQVADALLTQPQADNLGAALLQGYGAAPGTLPLHHARALLLLAGEGFRLRRGDWPARGRALLERVEAILHRPGAIPTDPDMPQLAAALDPVRVLPALRRASGLQMAEGAPALLRHKPGRRALIRYPLAGADGAALLGKLRAKGPDRRMPALHAALRRAGLDGRAPHRTGIPRARGAVDALNMWLQDEVPGGPLDPGDTAAMARSGAALARLHAVPAVTDRRWSHADEGAVLDHALSQAASGMPDQAGALQAIRGAAQAALAALPPGPDCGIHRDFYVDQVLIDGDRVWLVDLDLYAIGDPGIDLGNFLAHLDELALRRTGDATALKAAGQAFLRGYASIRPLPEAHRIRVFRHLSLARHIWISTRFADRRHSTQALIELSLKALADADPPALLTP</sequence>
<comment type="caution">
    <text evidence="2">The sequence shown here is derived from an EMBL/GenBank/DDBJ whole genome shotgun (WGS) entry which is preliminary data.</text>
</comment>
<gene>
    <name evidence="2" type="ORF">FA743_17460</name>
</gene>
<name>A0A4U0R6G7_9RHOB</name>
<reference evidence="2 3" key="1">
    <citation type="submission" date="2019-04" db="EMBL/GenBank/DDBJ databases">
        <authorList>
            <person name="Li J."/>
        </authorList>
    </citation>
    <scope>NUCLEOTIDE SEQUENCE [LARGE SCALE GENOMIC DNA]</scope>
    <source>
        <strain evidence="2 3">KCTC 42687</strain>
    </source>
</reference>
<keyword evidence="3" id="KW-1185">Reference proteome</keyword>